<dbReference type="AlphaFoldDB" id="A0A5C8NIB7"/>
<dbReference type="OrthoDB" id="4772769at2"/>
<protein>
    <submittedName>
        <fullName evidence="1">Uncharacterized protein</fullName>
    </submittedName>
</protein>
<dbReference type="EMBL" id="VDUX01000004">
    <property type="protein sequence ID" value="TXL60932.1"/>
    <property type="molecule type" value="Genomic_DNA"/>
</dbReference>
<organism evidence="1 2">
    <name type="scientific">Aeromicrobium terrae</name>
    <dbReference type="NCBI Taxonomy" id="2498846"/>
    <lineage>
        <taxon>Bacteria</taxon>
        <taxon>Bacillati</taxon>
        <taxon>Actinomycetota</taxon>
        <taxon>Actinomycetes</taxon>
        <taxon>Propionibacteriales</taxon>
        <taxon>Nocardioidaceae</taxon>
        <taxon>Aeromicrobium</taxon>
    </lineage>
</organism>
<gene>
    <name evidence="1" type="ORF">FHP06_10975</name>
</gene>
<accession>A0A5C8NIB7</accession>
<dbReference type="Pfam" id="PF21997">
    <property type="entry name" value="DUF6928"/>
    <property type="match status" value="1"/>
</dbReference>
<sequence>MGAKSSLICYADGDVASVLAAQPVLDRAATDELVRRLFPGHEVTPAEDRTLAEVGIPDRGMVYAAVWPGVAVVCTDQVARDRPSELDARFLAEYPGRSVSAHAMHSVVDWFALGVWGPDGDLQRALSVSGESGAVIEDLGERLAFEEPFWAGEHPATDDEDNDYPFPFHPLELSEACLHHLFGFVLEGYDGMPDDGRVDPFDVTLAGFSVSKGSRLGRLFGRR</sequence>
<evidence type="ECO:0000313" key="1">
    <source>
        <dbReference type="EMBL" id="TXL60932.1"/>
    </source>
</evidence>
<comment type="caution">
    <text evidence="1">The sequence shown here is derived from an EMBL/GenBank/DDBJ whole genome shotgun (WGS) entry which is preliminary data.</text>
</comment>
<keyword evidence="2" id="KW-1185">Reference proteome</keyword>
<dbReference type="Proteomes" id="UP000321571">
    <property type="component" value="Unassembled WGS sequence"/>
</dbReference>
<evidence type="ECO:0000313" key="2">
    <source>
        <dbReference type="Proteomes" id="UP000321571"/>
    </source>
</evidence>
<dbReference type="RefSeq" id="WP_147686659.1">
    <property type="nucleotide sequence ID" value="NZ_VDUX01000004.1"/>
</dbReference>
<proteinExistence type="predicted"/>
<dbReference type="InterPro" id="IPR053847">
    <property type="entry name" value="DUF6928"/>
</dbReference>
<name>A0A5C8NIB7_9ACTN</name>
<reference evidence="1 2" key="1">
    <citation type="submission" date="2019-06" db="EMBL/GenBank/DDBJ databases">
        <title>Aeromicrobium sp. nov., isolated from a maize field.</title>
        <authorList>
            <person name="Lin S.-Y."/>
            <person name="Tsai C.-F."/>
            <person name="Young C.-C."/>
        </authorList>
    </citation>
    <scope>NUCLEOTIDE SEQUENCE [LARGE SCALE GENOMIC DNA]</scope>
    <source>
        <strain evidence="1 2">CC-CFT486</strain>
    </source>
</reference>